<feature type="active site" description="Proton acceptor" evidence="3">
    <location>
        <position position="45"/>
    </location>
</feature>
<dbReference type="EC" id="4.2.1.20" evidence="3"/>
<comment type="caution">
    <text evidence="5">The sequence shown here is derived from an EMBL/GenBank/DDBJ whole genome shotgun (WGS) entry which is preliminary data.</text>
</comment>
<evidence type="ECO:0000256" key="1">
    <source>
        <dbReference type="ARBA" id="ARBA00022605"/>
    </source>
</evidence>
<keyword evidence="3" id="KW-0822">Tryptophan biosynthesis</keyword>
<evidence type="ECO:0000256" key="2">
    <source>
        <dbReference type="ARBA" id="ARBA00023239"/>
    </source>
</evidence>
<name>A0ABS6V332_9SPHN</name>
<dbReference type="RefSeq" id="WP_218632010.1">
    <property type="nucleotide sequence ID" value="NZ_JAHVAH010000001.1"/>
</dbReference>
<comment type="catalytic activity">
    <reaction evidence="3">
        <text>(1S,2R)-1-C-(indol-3-yl)glycerol 3-phosphate + L-serine = D-glyceraldehyde 3-phosphate + L-tryptophan + H2O</text>
        <dbReference type="Rhea" id="RHEA:10532"/>
        <dbReference type="ChEBI" id="CHEBI:15377"/>
        <dbReference type="ChEBI" id="CHEBI:33384"/>
        <dbReference type="ChEBI" id="CHEBI:57912"/>
        <dbReference type="ChEBI" id="CHEBI:58866"/>
        <dbReference type="ChEBI" id="CHEBI:59776"/>
        <dbReference type="EC" id="4.2.1.20"/>
    </reaction>
</comment>
<dbReference type="InterPro" id="IPR002028">
    <property type="entry name" value="Trp_synthase_suA"/>
</dbReference>
<accession>A0ABS6V332</accession>
<sequence length="275" mass="28373">MNRYDAMFARTRRAFGAFLMIGDPDLETSAKMLDAAVEGGADFLEVGIPFSDPVADGPVIQAASVRALAEGVRTDDCLKLLADFRKKHADIPVGILTYANIVIARGTGQFAGELKSAGVDSLLIADIPSVEIAPYASSIAAAGIDPVLIAAPNTSDEALAILAKHGRGYTYCVARKGVTGAKSDMELEHEGLFRRLEALGAPPPVLGFGISTRPQVEAAFDSGAAGAISGSAIVDAAAKADDPVAAVREKVSELSGQSLDRGNGGGEVACLYVAR</sequence>
<dbReference type="NCBIfam" id="TIGR00262">
    <property type="entry name" value="trpA"/>
    <property type="match status" value="1"/>
</dbReference>
<evidence type="ECO:0000256" key="4">
    <source>
        <dbReference type="RuleBase" id="RU003662"/>
    </source>
</evidence>
<proteinExistence type="inferred from homology"/>
<dbReference type="GO" id="GO:0004834">
    <property type="term" value="F:tryptophan synthase activity"/>
    <property type="evidence" value="ECO:0007669"/>
    <property type="project" value="UniProtKB-EC"/>
</dbReference>
<keyword evidence="1 3" id="KW-0028">Amino-acid biosynthesis</keyword>
<feature type="active site" description="Proton acceptor" evidence="3">
    <location>
        <position position="56"/>
    </location>
</feature>
<dbReference type="InterPro" id="IPR018204">
    <property type="entry name" value="Trp_synthase_alpha_AS"/>
</dbReference>
<evidence type="ECO:0000256" key="3">
    <source>
        <dbReference type="HAMAP-Rule" id="MF_00131"/>
    </source>
</evidence>
<organism evidence="5 6">
    <name type="scientific">Sphingomicrobium clamense</name>
    <dbReference type="NCBI Taxonomy" id="2851013"/>
    <lineage>
        <taxon>Bacteria</taxon>
        <taxon>Pseudomonadati</taxon>
        <taxon>Pseudomonadota</taxon>
        <taxon>Alphaproteobacteria</taxon>
        <taxon>Sphingomonadales</taxon>
        <taxon>Sphingomonadaceae</taxon>
        <taxon>Sphingomicrobium</taxon>
    </lineage>
</organism>
<dbReference type="PANTHER" id="PTHR43406">
    <property type="entry name" value="TRYPTOPHAN SYNTHASE, ALPHA CHAIN"/>
    <property type="match status" value="1"/>
</dbReference>
<reference evidence="5 6" key="1">
    <citation type="submission" date="2021-07" db="EMBL/GenBank/DDBJ databases">
        <title>The draft genome sequence of Sphingomicrobium sp. B8.</title>
        <authorList>
            <person name="Mu L."/>
        </authorList>
    </citation>
    <scope>NUCLEOTIDE SEQUENCE [LARGE SCALE GENOMIC DNA]</scope>
    <source>
        <strain evidence="5 6">B8</strain>
    </source>
</reference>
<dbReference type="EMBL" id="JAHVAH010000001">
    <property type="protein sequence ID" value="MBW0143972.1"/>
    <property type="molecule type" value="Genomic_DNA"/>
</dbReference>
<evidence type="ECO:0000313" key="5">
    <source>
        <dbReference type="EMBL" id="MBW0143972.1"/>
    </source>
</evidence>
<gene>
    <name evidence="3 5" type="primary">trpA</name>
    <name evidence="5" type="ORF">KTQ36_01520</name>
</gene>
<dbReference type="Pfam" id="PF00290">
    <property type="entry name" value="Trp_syntA"/>
    <property type="match status" value="1"/>
</dbReference>
<dbReference type="PANTHER" id="PTHR43406:SF1">
    <property type="entry name" value="TRYPTOPHAN SYNTHASE ALPHA CHAIN, CHLOROPLASTIC"/>
    <property type="match status" value="1"/>
</dbReference>
<keyword evidence="2 3" id="KW-0456">Lyase</keyword>
<comment type="pathway">
    <text evidence="3">Amino-acid biosynthesis; L-tryptophan biosynthesis; L-tryptophan from chorismate: step 5/5.</text>
</comment>
<comment type="function">
    <text evidence="3">The alpha subunit is responsible for the aldol cleavage of indoleglycerol phosphate to indole and glyceraldehyde 3-phosphate.</text>
</comment>
<comment type="subunit">
    <text evidence="3">Tetramer of two alpha and two beta chains.</text>
</comment>
<dbReference type="CDD" id="cd04724">
    <property type="entry name" value="Tryptophan_synthase_alpha"/>
    <property type="match status" value="1"/>
</dbReference>
<dbReference type="PROSITE" id="PS00167">
    <property type="entry name" value="TRP_SYNTHASE_ALPHA"/>
    <property type="match status" value="1"/>
</dbReference>
<comment type="similarity">
    <text evidence="3 4">Belongs to the TrpA family.</text>
</comment>
<keyword evidence="6" id="KW-1185">Reference proteome</keyword>
<dbReference type="Proteomes" id="UP000698028">
    <property type="component" value="Unassembled WGS sequence"/>
</dbReference>
<keyword evidence="3" id="KW-0057">Aromatic amino acid biosynthesis</keyword>
<protein>
    <recommendedName>
        <fullName evidence="3">Tryptophan synthase alpha chain</fullName>
        <ecNumber evidence="3">4.2.1.20</ecNumber>
    </recommendedName>
</protein>
<evidence type="ECO:0000313" key="6">
    <source>
        <dbReference type="Proteomes" id="UP000698028"/>
    </source>
</evidence>
<dbReference type="HAMAP" id="MF_00131">
    <property type="entry name" value="Trp_synth_alpha"/>
    <property type="match status" value="1"/>
</dbReference>